<dbReference type="AlphaFoldDB" id="A0A7C9HRB3"/>
<dbReference type="PROSITE" id="PS50943">
    <property type="entry name" value="HTH_CROC1"/>
    <property type="match status" value="1"/>
</dbReference>
<evidence type="ECO:0000313" key="2">
    <source>
        <dbReference type="EMBL" id="MVN86852.1"/>
    </source>
</evidence>
<sequence>MQEAIAVFLRERRKAAGKTQVQVAEEAFEDARRQGYVSTLERGEAVPDLPTLLKLGRALNFSLADIELAVSSTKVPA</sequence>
<accession>A0A7C9HRB3</accession>
<name>A0A7C9HRB3_9DEIO</name>
<dbReference type="Pfam" id="PF13560">
    <property type="entry name" value="HTH_31"/>
    <property type="match status" value="1"/>
</dbReference>
<dbReference type="Proteomes" id="UP000483286">
    <property type="component" value="Unassembled WGS sequence"/>
</dbReference>
<dbReference type="CDD" id="cd00093">
    <property type="entry name" value="HTH_XRE"/>
    <property type="match status" value="1"/>
</dbReference>
<dbReference type="InterPro" id="IPR001387">
    <property type="entry name" value="Cro/C1-type_HTH"/>
</dbReference>
<proteinExistence type="predicted"/>
<evidence type="ECO:0000313" key="3">
    <source>
        <dbReference type="Proteomes" id="UP000483286"/>
    </source>
</evidence>
<evidence type="ECO:0000259" key="1">
    <source>
        <dbReference type="PROSITE" id="PS50943"/>
    </source>
</evidence>
<organism evidence="2 3">
    <name type="scientific">Deinococcus arboris</name>
    <dbReference type="NCBI Taxonomy" id="2682977"/>
    <lineage>
        <taxon>Bacteria</taxon>
        <taxon>Thermotogati</taxon>
        <taxon>Deinococcota</taxon>
        <taxon>Deinococci</taxon>
        <taxon>Deinococcales</taxon>
        <taxon>Deinococcaceae</taxon>
        <taxon>Deinococcus</taxon>
    </lineage>
</organism>
<comment type="caution">
    <text evidence="2">The sequence shown here is derived from an EMBL/GenBank/DDBJ whole genome shotgun (WGS) entry which is preliminary data.</text>
</comment>
<dbReference type="SUPFAM" id="SSF47413">
    <property type="entry name" value="lambda repressor-like DNA-binding domains"/>
    <property type="match status" value="1"/>
</dbReference>
<dbReference type="Gene3D" id="1.10.260.40">
    <property type="entry name" value="lambda repressor-like DNA-binding domains"/>
    <property type="match status" value="1"/>
</dbReference>
<dbReference type="InterPro" id="IPR010982">
    <property type="entry name" value="Lambda_DNA-bd_dom_sf"/>
</dbReference>
<dbReference type="EMBL" id="WQLB01000009">
    <property type="protein sequence ID" value="MVN86852.1"/>
    <property type="molecule type" value="Genomic_DNA"/>
</dbReference>
<keyword evidence="3" id="KW-1185">Reference proteome</keyword>
<feature type="domain" description="HTH cro/C1-type" evidence="1">
    <location>
        <begin position="9"/>
        <end position="66"/>
    </location>
</feature>
<dbReference type="GO" id="GO:0003677">
    <property type="term" value="F:DNA binding"/>
    <property type="evidence" value="ECO:0007669"/>
    <property type="project" value="InterPro"/>
</dbReference>
<gene>
    <name evidence="2" type="ORF">GO986_08755</name>
</gene>
<dbReference type="SMART" id="SM00530">
    <property type="entry name" value="HTH_XRE"/>
    <property type="match status" value="1"/>
</dbReference>
<reference evidence="2 3" key="1">
    <citation type="submission" date="2019-12" db="EMBL/GenBank/DDBJ databases">
        <title>Deinococcus sp. HMF7620 Genome sequencing and assembly.</title>
        <authorList>
            <person name="Kang H."/>
            <person name="Kim H."/>
            <person name="Joh K."/>
        </authorList>
    </citation>
    <scope>NUCLEOTIDE SEQUENCE [LARGE SCALE GENOMIC DNA]</scope>
    <source>
        <strain evidence="2 3">HMF7620</strain>
    </source>
</reference>
<protein>
    <submittedName>
        <fullName evidence="2">Helix-turn-helix domain-containing protein</fullName>
    </submittedName>
</protein>